<accession>A0ABU6GUN7</accession>
<dbReference type="RefSeq" id="WP_326091117.1">
    <property type="nucleotide sequence ID" value="NZ_JARLKZ010000023.1"/>
</dbReference>
<protein>
    <submittedName>
        <fullName evidence="1">Uncharacterized protein</fullName>
    </submittedName>
</protein>
<evidence type="ECO:0000313" key="2">
    <source>
        <dbReference type="Proteomes" id="UP001344632"/>
    </source>
</evidence>
<reference evidence="1 2" key="1">
    <citation type="submission" date="2023-03" db="EMBL/GenBank/DDBJ databases">
        <title>Bacillus Genome Sequencing.</title>
        <authorList>
            <person name="Dunlap C."/>
        </authorList>
    </citation>
    <scope>NUCLEOTIDE SEQUENCE [LARGE SCALE GENOMIC DNA]</scope>
    <source>
        <strain evidence="1 2">BD-525</strain>
    </source>
</reference>
<organism evidence="1 2">
    <name type="scientific">Paenibacillus dokdonensis</name>
    <dbReference type="NCBI Taxonomy" id="2567944"/>
    <lineage>
        <taxon>Bacteria</taxon>
        <taxon>Bacillati</taxon>
        <taxon>Bacillota</taxon>
        <taxon>Bacilli</taxon>
        <taxon>Bacillales</taxon>
        <taxon>Paenibacillaceae</taxon>
        <taxon>Paenibacillus</taxon>
    </lineage>
</organism>
<dbReference type="EMBL" id="JARLKZ010000023">
    <property type="protein sequence ID" value="MEC0243423.1"/>
    <property type="molecule type" value="Genomic_DNA"/>
</dbReference>
<dbReference type="Proteomes" id="UP001344632">
    <property type="component" value="Unassembled WGS sequence"/>
</dbReference>
<comment type="caution">
    <text evidence="1">The sequence shown here is derived from an EMBL/GenBank/DDBJ whole genome shotgun (WGS) entry which is preliminary data.</text>
</comment>
<proteinExistence type="predicted"/>
<name>A0ABU6GUN7_9BACL</name>
<gene>
    <name evidence="1" type="ORF">P4H66_26765</name>
</gene>
<sequence>MSEEKIVGYKVKFNIGKRFRMKVYMTKDYYDVWKNLRDAAIKDVWVEEVELEQSYFIS</sequence>
<evidence type="ECO:0000313" key="1">
    <source>
        <dbReference type="EMBL" id="MEC0243423.1"/>
    </source>
</evidence>
<keyword evidence="2" id="KW-1185">Reference proteome</keyword>